<protein>
    <submittedName>
        <fullName evidence="1">Uncharacterized protein</fullName>
    </submittedName>
</protein>
<keyword evidence="2" id="KW-1185">Reference proteome</keyword>
<evidence type="ECO:0000313" key="2">
    <source>
        <dbReference type="Proteomes" id="UP001367508"/>
    </source>
</evidence>
<dbReference type="Proteomes" id="UP001367508">
    <property type="component" value="Unassembled WGS sequence"/>
</dbReference>
<gene>
    <name evidence="1" type="ORF">VNO77_04722</name>
</gene>
<reference evidence="1 2" key="1">
    <citation type="submission" date="2024-01" db="EMBL/GenBank/DDBJ databases">
        <title>The genomes of 5 underutilized Papilionoideae crops provide insights into root nodulation and disease resistanc.</title>
        <authorList>
            <person name="Jiang F."/>
        </authorList>
    </citation>
    <scope>NUCLEOTIDE SEQUENCE [LARGE SCALE GENOMIC DNA]</scope>
    <source>
        <strain evidence="1">LVBAO_FW01</strain>
        <tissue evidence="1">Leaves</tissue>
    </source>
</reference>
<organism evidence="1 2">
    <name type="scientific">Canavalia gladiata</name>
    <name type="common">Sword bean</name>
    <name type="synonym">Dolichos gladiatus</name>
    <dbReference type="NCBI Taxonomy" id="3824"/>
    <lineage>
        <taxon>Eukaryota</taxon>
        <taxon>Viridiplantae</taxon>
        <taxon>Streptophyta</taxon>
        <taxon>Embryophyta</taxon>
        <taxon>Tracheophyta</taxon>
        <taxon>Spermatophyta</taxon>
        <taxon>Magnoliopsida</taxon>
        <taxon>eudicotyledons</taxon>
        <taxon>Gunneridae</taxon>
        <taxon>Pentapetalae</taxon>
        <taxon>rosids</taxon>
        <taxon>fabids</taxon>
        <taxon>Fabales</taxon>
        <taxon>Fabaceae</taxon>
        <taxon>Papilionoideae</taxon>
        <taxon>50 kb inversion clade</taxon>
        <taxon>NPAAA clade</taxon>
        <taxon>indigoferoid/millettioid clade</taxon>
        <taxon>Phaseoleae</taxon>
        <taxon>Canavalia</taxon>
    </lineage>
</organism>
<dbReference type="EMBL" id="JAYMYQ010000001">
    <property type="protein sequence ID" value="KAK7362604.1"/>
    <property type="molecule type" value="Genomic_DNA"/>
</dbReference>
<sequence length="167" mass="18649">MLCGKSLPTFLSFSLSTAYLCLIQKNLQSSSFLSRFSILIYPPSGPTSSHIQRFRSSRWIVPRVYPNPPPSLTPISLSHSSFHTPFLSGICCSLSLTLFPSPISIPFFPSRAAVITTGGHPYPTRIYHHFSIPFPLLAFSFIKKKLKLKFSPKPVLSFLRLPFAESS</sequence>
<evidence type="ECO:0000313" key="1">
    <source>
        <dbReference type="EMBL" id="KAK7362604.1"/>
    </source>
</evidence>
<dbReference type="AlphaFoldDB" id="A0AAN9N2P6"/>
<name>A0AAN9N2P6_CANGL</name>
<comment type="caution">
    <text evidence="1">The sequence shown here is derived from an EMBL/GenBank/DDBJ whole genome shotgun (WGS) entry which is preliminary data.</text>
</comment>
<proteinExistence type="predicted"/>
<accession>A0AAN9N2P6</accession>